<dbReference type="SUPFAM" id="SSF53850">
    <property type="entry name" value="Periplasmic binding protein-like II"/>
    <property type="match status" value="1"/>
</dbReference>
<accession>A0A2S9JQ57</accession>
<evidence type="ECO:0000313" key="4">
    <source>
        <dbReference type="Proteomes" id="UP000238563"/>
    </source>
</evidence>
<dbReference type="EMBL" id="PVBT01000002">
    <property type="protein sequence ID" value="PRD55368.1"/>
    <property type="molecule type" value="Genomic_DNA"/>
</dbReference>
<feature type="chain" id="PRO_5015665150" evidence="1">
    <location>
        <begin position="26"/>
        <end position="293"/>
    </location>
</feature>
<feature type="domain" description="ABC-type glycine betaine transport system substrate-binding" evidence="2">
    <location>
        <begin position="28"/>
        <end position="290"/>
    </location>
</feature>
<organism evidence="3 4">
    <name type="scientific">Phyllobacterium myrsinacearum</name>
    <dbReference type="NCBI Taxonomy" id="28101"/>
    <lineage>
        <taxon>Bacteria</taxon>
        <taxon>Pseudomonadati</taxon>
        <taxon>Pseudomonadota</taxon>
        <taxon>Alphaproteobacteria</taxon>
        <taxon>Hyphomicrobiales</taxon>
        <taxon>Phyllobacteriaceae</taxon>
        <taxon>Phyllobacterium</taxon>
    </lineage>
</organism>
<dbReference type="GO" id="GO:0043190">
    <property type="term" value="C:ATP-binding cassette (ABC) transporter complex"/>
    <property type="evidence" value="ECO:0007669"/>
    <property type="project" value="InterPro"/>
</dbReference>
<dbReference type="Gene3D" id="3.40.190.10">
    <property type="entry name" value="Periplasmic binding protein-like II"/>
    <property type="match status" value="1"/>
</dbReference>
<dbReference type="Gene3D" id="3.40.190.120">
    <property type="entry name" value="Osmoprotection protein (prox), domain 2"/>
    <property type="match status" value="1"/>
</dbReference>
<dbReference type="InterPro" id="IPR007210">
    <property type="entry name" value="ABC_Gly_betaine_transp_sub-bd"/>
</dbReference>
<feature type="signal peptide" evidence="1">
    <location>
        <begin position="1"/>
        <end position="25"/>
    </location>
</feature>
<dbReference type="Proteomes" id="UP000238563">
    <property type="component" value="Unassembled WGS sequence"/>
</dbReference>
<dbReference type="AlphaFoldDB" id="A0A2S9JQ57"/>
<sequence>MIFKNVASMGLGVILALAAATPGFAQVVKIGSKNFTEQFVVAEIYAQALEKAGVKVERRTNLGATLIAHSALLNGEIDLYPEYTGTALAAVVKGDLSGSAEKIYGEVKDYYEKTLQLTLLQPTNINNGYAIITLPETAEKYKLKTLTDLGPVSKDLSFGAEGGFGERKDGLPGLKQTYGIVFKDFRIFAKLGIRYSALTSKNIDVSYGFATDWQIADNKLVVLADDKNLFPPYYLVPVVRQDTLAKNPKIAEVLNKVSPLLNNENMRELNAAVERDKKEPKEVAEAFLKEKGI</sequence>
<protein>
    <submittedName>
        <fullName evidence="3">ABC transporter</fullName>
    </submittedName>
</protein>
<keyword evidence="1" id="KW-0732">Signal</keyword>
<dbReference type="GO" id="GO:0022857">
    <property type="term" value="F:transmembrane transporter activity"/>
    <property type="evidence" value="ECO:0007669"/>
    <property type="project" value="InterPro"/>
</dbReference>
<evidence type="ECO:0000259" key="2">
    <source>
        <dbReference type="Pfam" id="PF04069"/>
    </source>
</evidence>
<keyword evidence="4" id="KW-1185">Reference proteome</keyword>
<gene>
    <name evidence="3" type="ORF">C5750_09410</name>
</gene>
<evidence type="ECO:0000313" key="3">
    <source>
        <dbReference type="EMBL" id="PRD55368.1"/>
    </source>
</evidence>
<proteinExistence type="predicted"/>
<reference evidence="3 4" key="1">
    <citation type="submission" date="2018-02" db="EMBL/GenBank/DDBJ databases">
        <title>The draft genome of Phyllobacterium myrsinacearum DSM5892.</title>
        <authorList>
            <person name="Li L."/>
            <person name="Liu L."/>
            <person name="Zhang X."/>
            <person name="Wang T."/>
        </authorList>
    </citation>
    <scope>NUCLEOTIDE SEQUENCE [LARGE SCALE GENOMIC DNA]</scope>
    <source>
        <strain evidence="3 4">DSM 5892</strain>
    </source>
</reference>
<name>A0A2S9JQ57_9HYPH</name>
<dbReference type="RefSeq" id="WP_105733597.1">
    <property type="nucleotide sequence ID" value="NZ_PVBT01000002.1"/>
</dbReference>
<evidence type="ECO:0000256" key="1">
    <source>
        <dbReference type="SAM" id="SignalP"/>
    </source>
</evidence>
<dbReference type="OrthoDB" id="9781705at2"/>
<comment type="caution">
    <text evidence="3">The sequence shown here is derived from an EMBL/GenBank/DDBJ whole genome shotgun (WGS) entry which is preliminary data.</text>
</comment>
<dbReference type="Pfam" id="PF04069">
    <property type="entry name" value="OpuAC"/>
    <property type="match status" value="1"/>
</dbReference>